<name>A0ABQ0DQ45_9EUKA</name>
<accession>A0ABQ0DQ45</accession>
<evidence type="ECO:0008006" key="4">
    <source>
        <dbReference type="Google" id="ProtNLM"/>
    </source>
</evidence>
<evidence type="ECO:0000313" key="2">
    <source>
        <dbReference type="EMBL" id="GAB1224965.1"/>
    </source>
</evidence>
<feature type="signal peptide" evidence="1">
    <location>
        <begin position="1"/>
        <end position="18"/>
    </location>
</feature>
<dbReference type="Proteomes" id="UP001628156">
    <property type="component" value="Unassembled WGS sequence"/>
</dbReference>
<keyword evidence="1" id="KW-0732">Signal</keyword>
<proteinExistence type="predicted"/>
<protein>
    <recommendedName>
        <fullName evidence="4">ShKT domain-containing protein</fullName>
    </recommendedName>
</protein>
<gene>
    <name evidence="2" type="ORF">ENUP19_0229G0022</name>
</gene>
<evidence type="ECO:0000313" key="3">
    <source>
        <dbReference type="Proteomes" id="UP001628156"/>
    </source>
</evidence>
<evidence type="ECO:0000256" key="1">
    <source>
        <dbReference type="SAM" id="SignalP"/>
    </source>
</evidence>
<reference evidence="2 3" key="1">
    <citation type="journal article" date="2019" name="PLoS Negl. Trop. Dis.">
        <title>Whole genome sequencing of Entamoeba nuttalli reveals mammalian host-related molecular signatures and a novel octapeptide-repeat surface protein.</title>
        <authorList>
            <person name="Tanaka M."/>
            <person name="Makiuchi T."/>
            <person name="Komiyama T."/>
            <person name="Shiina T."/>
            <person name="Osaki K."/>
            <person name="Tachibana H."/>
        </authorList>
    </citation>
    <scope>NUCLEOTIDE SEQUENCE [LARGE SCALE GENOMIC DNA]</scope>
    <source>
        <strain evidence="2 3">P19-061405</strain>
    </source>
</reference>
<sequence length="501" mass="56607">MFTLYIIILYLFLSEVSAQNDPCMSHFFISNAKHIAELTGIGQYIIINEDCMKNIPDYQKESIGHSFGMECWVYEDVSMIHKVSHSTSRCGECLELTGPSQSPFSCIVVGTFSVKQECPYTKEDLSRMIIVKDGLFKLISTSTSESNYVFSQVTVRQADCNFHSPPFLYTLKKNETSVELQILNSAVVIEKIIIDDNDYLSLPNSHFIVPLQDNTVNIKLIAVDGRICNVNDVNLNLIGLYIAKEQFTHRKVNSCPFMPSTQVYINSTSREQSSFFKWIFNQVNIDYSIKRLNDTDQSIHFVAENERTTLGFGYPTVIKMYDLFSLVIVEMEVEGNLPKYAFSTLGHGNQFGKSALDAVFVCNTNIPVEVFNTKIDETHYFIRTKLSIPKHCYGYLNVIALTFVTVPGTIFDVKKITLIPKKQNNVTECGVESFDCQYTECTDSNTITPLFSRGCFPRCGSCRNGLICSSGKCVKEISYNSRSSTISVLSYMIFTIVLLLI</sequence>
<dbReference type="EMBL" id="BAAFRS010000229">
    <property type="protein sequence ID" value="GAB1224965.1"/>
    <property type="molecule type" value="Genomic_DNA"/>
</dbReference>
<feature type="chain" id="PRO_5045943659" description="ShKT domain-containing protein" evidence="1">
    <location>
        <begin position="19"/>
        <end position="501"/>
    </location>
</feature>
<comment type="caution">
    <text evidence="2">The sequence shown here is derived from an EMBL/GenBank/DDBJ whole genome shotgun (WGS) entry which is preliminary data.</text>
</comment>
<keyword evidence="3" id="KW-1185">Reference proteome</keyword>
<organism evidence="2 3">
    <name type="scientific">Entamoeba nuttalli</name>
    <dbReference type="NCBI Taxonomy" id="412467"/>
    <lineage>
        <taxon>Eukaryota</taxon>
        <taxon>Amoebozoa</taxon>
        <taxon>Evosea</taxon>
        <taxon>Archamoebae</taxon>
        <taxon>Mastigamoebida</taxon>
        <taxon>Entamoebidae</taxon>
        <taxon>Entamoeba</taxon>
    </lineage>
</organism>